<feature type="transmembrane region" description="Helical" evidence="6">
    <location>
        <begin position="251"/>
        <end position="269"/>
    </location>
</feature>
<dbReference type="AlphaFoldDB" id="A0AAV9V418"/>
<proteinExistence type="predicted"/>
<dbReference type="PANTHER" id="PTHR12570:SF65">
    <property type="entry name" value="MAGNESIUM TRANSPORTER NIPA9-RELATED"/>
    <property type="match status" value="1"/>
</dbReference>
<feature type="compositionally biased region" description="Low complexity" evidence="5">
    <location>
        <begin position="815"/>
        <end position="828"/>
    </location>
</feature>
<dbReference type="InterPro" id="IPR008521">
    <property type="entry name" value="Mg_trans_NIPA"/>
</dbReference>
<feature type="region of interest" description="Disordered" evidence="5">
    <location>
        <begin position="151"/>
        <end position="184"/>
    </location>
</feature>
<evidence type="ECO:0000256" key="5">
    <source>
        <dbReference type="SAM" id="MobiDB-lite"/>
    </source>
</evidence>
<name>A0AAV9V418_9PEZI</name>
<dbReference type="Proteomes" id="UP001375240">
    <property type="component" value="Unassembled WGS sequence"/>
</dbReference>
<feature type="compositionally biased region" description="Acidic residues" evidence="5">
    <location>
        <begin position="442"/>
        <end position="451"/>
    </location>
</feature>
<feature type="transmembrane region" description="Helical" evidence="6">
    <location>
        <begin position="314"/>
        <end position="332"/>
    </location>
</feature>
<dbReference type="SUPFAM" id="SSF103481">
    <property type="entry name" value="Multidrug resistance efflux transporter EmrE"/>
    <property type="match status" value="1"/>
</dbReference>
<evidence type="ECO:0000313" key="8">
    <source>
        <dbReference type="Proteomes" id="UP001375240"/>
    </source>
</evidence>
<dbReference type="GO" id="GO:0015095">
    <property type="term" value="F:magnesium ion transmembrane transporter activity"/>
    <property type="evidence" value="ECO:0007669"/>
    <property type="project" value="InterPro"/>
</dbReference>
<reference evidence="7 8" key="1">
    <citation type="submission" date="2019-10" db="EMBL/GenBank/DDBJ databases">
        <authorList>
            <person name="Palmer J.M."/>
        </authorList>
    </citation>
    <scope>NUCLEOTIDE SEQUENCE [LARGE SCALE GENOMIC DNA]</scope>
    <source>
        <strain evidence="7 8">TWF696</strain>
    </source>
</reference>
<keyword evidence="4 6" id="KW-0472">Membrane</keyword>
<dbReference type="GO" id="GO:0016020">
    <property type="term" value="C:membrane"/>
    <property type="evidence" value="ECO:0007669"/>
    <property type="project" value="UniProtKB-SubCell"/>
</dbReference>
<feature type="compositionally biased region" description="Low complexity" evidence="5">
    <location>
        <begin position="540"/>
        <end position="577"/>
    </location>
</feature>
<feature type="transmembrane region" description="Helical" evidence="6">
    <location>
        <begin position="196"/>
        <end position="216"/>
    </location>
</feature>
<feature type="transmembrane region" description="Helical" evidence="6">
    <location>
        <begin position="289"/>
        <end position="307"/>
    </location>
</feature>
<evidence type="ECO:0000256" key="1">
    <source>
        <dbReference type="ARBA" id="ARBA00004141"/>
    </source>
</evidence>
<accession>A0AAV9V418</accession>
<evidence type="ECO:0000313" key="7">
    <source>
        <dbReference type="EMBL" id="KAK6353540.1"/>
    </source>
</evidence>
<evidence type="ECO:0000256" key="3">
    <source>
        <dbReference type="ARBA" id="ARBA00022989"/>
    </source>
</evidence>
<feature type="compositionally biased region" description="Low complexity" evidence="5">
    <location>
        <begin position="117"/>
        <end position="129"/>
    </location>
</feature>
<feature type="region of interest" description="Disordered" evidence="5">
    <location>
        <begin position="70"/>
        <end position="137"/>
    </location>
</feature>
<keyword evidence="2 6" id="KW-0812">Transmembrane</keyword>
<comment type="subcellular location">
    <subcellularLocation>
        <location evidence="1">Membrane</location>
        <topology evidence="1">Multi-pass membrane protein</topology>
    </subcellularLocation>
</comment>
<dbReference type="Pfam" id="PF05653">
    <property type="entry name" value="Mg_trans_NIPA"/>
    <property type="match status" value="1"/>
</dbReference>
<feature type="region of interest" description="Disordered" evidence="5">
    <location>
        <begin position="442"/>
        <end position="577"/>
    </location>
</feature>
<feature type="transmembrane region" description="Helical" evidence="6">
    <location>
        <begin position="414"/>
        <end position="431"/>
    </location>
</feature>
<sequence>MDDFLGYTPPGWLPHPDLLADGSHGGHGQPARWSSFIGIIIAITGNIVISFALNIQKYAHIRLAREKSLQLQERKQSKRRRRRRRQKKKLLSAGNGGTPPPAANGTRNGRTTVDGLHPPNGNGSPNGSHNGDDEDLESSWISTDAYDSPEFGDDEERGLGHLDDSDDDRYLLESPNRSPSKNNKIAAAPPYLRSRWWWTGIILMTIGECGNFLAYGFAPASIVSPLGVVALISNCLIAPLMLKEPFRRRDFLGVIIAIAGVGVIVSSSSPKEQKLTPEQIWWEISQTPFEIYFGVTCGLIAALLYLSNVYGSRIILIDLGLVGLFGGYTALATKGVSSLLSSSLYKIVTYPVFYLLVFILVLTAVMQIKYLNRSLQRFDSTQVIPTQFVLFNIFTVTGSAILYRDFEKADATKLVKFFSGCLLNFLGVYLISSKRKPSYESDYDTEISETEDEHRPDTSTGTPIMRVASNDPSLRYTDEFPRSHTSDTTAAPPGLSTSFRSTHSFRRPQLSPIPSHHHSPASESSPLLPPLKTNFDDSNRPTTPTRSRSPSRRPTAISATTPIATPPTATSNPNRSSLSLLTPGPIFVGYQLQAVVADTLKRGVDHIIDDESPRGHFVGSPHANAAGTTATLLRDKRVRKVKSVSGRLGGWLRGETALAPRRKRAGTMESQDQSARQSVRSRISRSGSAVSATANPNVTATPAVHADVHADANADAIASANVDANASANADADASVNTSAAAGATAAADVSANTSVPSNNNSSPTIHRYYYEPVYPPRSNSGRAASVRRRTIEIGEGIAGLDGGLDSERLRQMSGSTTVDEVVVDGGDAPLPDPSSVPPARESGEQR</sequence>
<feature type="region of interest" description="Disordered" evidence="5">
    <location>
        <begin position="655"/>
        <end position="696"/>
    </location>
</feature>
<dbReference type="InterPro" id="IPR037185">
    <property type="entry name" value="EmrE-like"/>
</dbReference>
<organism evidence="7 8">
    <name type="scientific">Orbilia brochopaga</name>
    <dbReference type="NCBI Taxonomy" id="3140254"/>
    <lineage>
        <taxon>Eukaryota</taxon>
        <taxon>Fungi</taxon>
        <taxon>Dikarya</taxon>
        <taxon>Ascomycota</taxon>
        <taxon>Pezizomycotina</taxon>
        <taxon>Orbiliomycetes</taxon>
        <taxon>Orbiliales</taxon>
        <taxon>Orbiliaceae</taxon>
        <taxon>Orbilia</taxon>
    </lineage>
</organism>
<evidence type="ECO:0000256" key="4">
    <source>
        <dbReference type="ARBA" id="ARBA00023136"/>
    </source>
</evidence>
<evidence type="ECO:0000256" key="6">
    <source>
        <dbReference type="SAM" id="Phobius"/>
    </source>
</evidence>
<gene>
    <name evidence="7" type="ORF">TWF696_005503</name>
</gene>
<dbReference type="EMBL" id="JAVHNQ010000003">
    <property type="protein sequence ID" value="KAK6353540.1"/>
    <property type="molecule type" value="Genomic_DNA"/>
</dbReference>
<comment type="caution">
    <text evidence="7">The sequence shown here is derived from an EMBL/GenBank/DDBJ whole genome shotgun (WGS) entry which is preliminary data.</text>
</comment>
<feature type="compositionally biased region" description="Low complexity" evidence="5">
    <location>
        <begin position="746"/>
        <end position="765"/>
    </location>
</feature>
<dbReference type="PANTHER" id="PTHR12570">
    <property type="match status" value="1"/>
</dbReference>
<feature type="compositionally biased region" description="Polar residues" evidence="5">
    <location>
        <begin position="668"/>
        <end position="688"/>
    </location>
</feature>
<feature type="transmembrane region" description="Helical" evidence="6">
    <location>
        <begin position="352"/>
        <end position="371"/>
    </location>
</feature>
<feature type="region of interest" description="Disordered" evidence="5">
    <location>
        <begin position="746"/>
        <end position="766"/>
    </location>
</feature>
<feature type="transmembrane region" description="Helical" evidence="6">
    <location>
        <begin position="33"/>
        <end position="55"/>
    </location>
</feature>
<evidence type="ECO:0008006" key="9">
    <source>
        <dbReference type="Google" id="ProtNLM"/>
    </source>
</evidence>
<feature type="compositionally biased region" description="Basic residues" evidence="5">
    <location>
        <begin position="76"/>
        <end position="90"/>
    </location>
</feature>
<feature type="transmembrane region" description="Helical" evidence="6">
    <location>
        <begin position="222"/>
        <end position="242"/>
    </location>
</feature>
<protein>
    <recommendedName>
        <fullName evidence="9">DUF803-domain-containing protein</fullName>
    </recommendedName>
</protein>
<keyword evidence="8" id="KW-1185">Reference proteome</keyword>
<keyword evidence="3 6" id="KW-1133">Transmembrane helix</keyword>
<feature type="region of interest" description="Disordered" evidence="5">
    <location>
        <begin position="815"/>
        <end position="847"/>
    </location>
</feature>
<feature type="compositionally biased region" description="Basic and acidic residues" evidence="5">
    <location>
        <begin position="157"/>
        <end position="171"/>
    </location>
</feature>
<feature type="compositionally biased region" description="Basic and acidic residues" evidence="5">
    <location>
        <begin position="476"/>
        <end position="485"/>
    </location>
</feature>
<evidence type="ECO:0000256" key="2">
    <source>
        <dbReference type="ARBA" id="ARBA00022692"/>
    </source>
</evidence>